<protein>
    <recommendedName>
        <fullName evidence="1">Tubulin-folding cofactor D C-terminal domain-containing protein</fullName>
    </recommendedName>
</protein>
<reference evidence="2" key="1">
    <citation type="submission" date="2022-11" db="EMBL/GenBank/DDBJ databases">
        <authorList>
            <person name="Scott C."/>
            <person name="Bruce N."/>
        </authorList>
    </citation>
    <scope>NUCLEOTIDE SEQUENCE</scope>
</reference>
<dbReference type="Proteomes" id="UP000838763">
    <property type="component" value="Unassembled WGS sequence"/>
</dbReference>
<dbReference type="PANTHER" id="PTHR12658:SF0">
    <property type="entry name" value="TUBULIN-SPECIFIC CHAPERONE D"/>
    <property type="match status" value="1"/>
</dbReference>
<evidence type="ECO:0000313" key="3">
    <source>
        <dbReference type="Proteomes" id="UP000838763"/>
    </source>
</evidence>
<dbReference type="GO" id="GO:0007021">
    <property type="term" value="P:tubulin complex assembly"/>
    <property type="evidence" value="ECO:0007669"/>
    <property type="project" value="InterPro"/>
</dbReference>
<dbReference type="InterPro" id="IPR033162">
    <property type="entry name" value="TBCD"/>
</dbReference>
<sequence>MVTSVVELVGSLKSSTLRRQELAAEAASRLVISLLPIMQVAVMSRGEWQDAWAAYLRTGQTLIGKQISPDLLAIMATFDKEGLAERESQDIVSALKAVLPSWLDLVDEKSEDLVEIIPRAALTYLILSRPKDRAAQVEEWTDLVRVHSSKLHDATGYFHAVTLAYPICSATGMEGISAANMICEALLQRWATEKDLEMKASLLSSLTQSNILRKEPRRFLGVLMEGLNDYTTTSRGDIGAYLRGASLKAARAMWQSIGDPAPSDDQEWLQRTVSALFLSVLRLASEKLDKVRGEAQKTLSLLVHPDFAPSFLQPSPSSAKYLGTLLRMLEVDCLLPLVSGVVKADRSAWMQELLAGYVTSADSGNENLVITSREMLCEFCEESQEKLEAVCAALTQNLRDRIGQDRLLIPTLEIISFLLNVGLMQQSTEVDARTLTLLTQKASYKSSNVRKLETCIKVYGGVARLTGGEAQVRMRRLEEGAAESKKRLGALLYHPWPRVRTYVIDELWSILEDEGMETGQGSKLKGIDWGRRRRKLSRLWFTSWGLPKGETEAPGPYR</sequence>
<dbReference type="GO" id="GO:0005096">
    <property type="term" value="F:GTPase activator activity"/>
    <property type="evidence" value="ECO:0007669"/>
    <property type="project" value="InterPro"/>
</dbReference>
<comment type="caution">
    <text evidence="2">The sequence shown here is derived from an EMBL/GenBank/DDBJ whole genome shotgun (WGS) entry which is preliminary data.</text>
</comment>
<dbReference type="PANTHER" id="PTHR12658">
    <property type="entry name" value="BETA-TUBULIN COFACTOR D"/>
    <property type="match status" value="1"/>
</dbReference>
<organism evidence="2 3">
    <name type="scientific">Parascedosporium putredinis</name>
    <dbReference type="NCBI Taxonomy" id="1442378"/>
    <lineage>
        <taxon>Eukaryota</taxon>
        <taxon>Fungi</taxon>
        <taxon>Dikarya</taxon>
        <taxon>Ascomycota</taxon>
        <taxon>Pezizomycotina</taxon>
        <taxon>Sordariomycetes</taxon>
        <taxon>Hypocreomycetidae</taxon>
        <taxon>Microascales</taxon>
        <taxon>Microascaceae</taxon>
        <taxon>Parascedosporium</taxon>
    </lineage>
</organism>
<evidence type="ECO:0000313" key="2">
    <source>
        <dbReference type="EMBL" id="CAI4210570.1"/>
    </source>
</evidence>
<dbReference type="GO" id="GO:0048487">
    <property type="term" value="F:beta-tubulin binding"/>
    <property type="evidence" value="ECO:0007669"/>
    <property type="project" value="InterPro"/>
</dbReference>
<proteinExistence type="predicted"/>
<dbReference type="EMBL" id="CALLCH030000001">
    <property type="protein sequence ID" value="CAI4210570.1"/>
    <property type="molecule type" value="Genomic_DNA"/>
</dbReference>
<dbReference type="OrthoDB" id="10253476at2759"/>
<dbReference type="Pfam" id="PF12612">
    <property type="entry name" value="TFCD_C"/>
    <property type="match status" value="1"/>
</dbReference>
<dbReference type="SUPFAM" id="SSF48371">
    <property type="entry name" value="ARM repeat"/>
    <property type="match status" value="1"/>
</dbReference>
<keyword evidence="3" id="KW-1185">Reference proteome</keyword>
<gene>
    <name evidence="2" type="ORF">PPNO1_LOCUS372</name>
</gene>
<feature type="domain" description="Tubulin-folding cofactor D C-terminal" evidence="1">
    <location>
        <begin position="277"/>
        <end position="451"/>
    </location>
</feature>
<dbReference type="GO" id="GO:0000226">
    <property type="term" value="P:microtubule cytoskeleton organization"/>
    <property type="evidence" value="ECO:0007669"/>
    <property type="project" value="TreeGrafter"/>
</dbReference>
<name>A0A9P1GU17_9PEZI</name>
<dbReference type="GO" id="GO:0007023">
    <property type="term" value="P:post-chaperonin tubulin folding pathway"/>
    <property type="evidence" value="ECO:0007669"/>
    <property type="project" value="InterPro"/>
</dbReference>
<dbReference type="AlphaFoldDB" id="A0A9P1GU17"/>
<accession>A0A9P1GU17</accession>
<dbReference type="InterPro" id="IPR022577">
    <property type="entry name" value="TBCD_C"/>
</dbReference>
<dbReference type="InterPro" id="IPR016024">
    <property type="entry name" value="ARM-type_fold"/>
</dbReference>
<evidence type="ECO:0000259" key="1">
    <source>
        <dbReference type="Pfam" id="PF12612"/>
    </source>
</evidence>